<proteinExistence type="predicted"/>
<dbReference type="EMBL" id="LQYT01000135">
    <property type="protein sequence ID" value="KYD08774.1"/>
    <property type="molecule type" value="Genomic_DNA"/>
</dbReference>
<evidence type="ECO:0000313" key="1">
    <source>
        <dbReference type="EMBL" id="KYD08774.1"/>
    </source>
</evidence>
<accession>A0A150L902</accession>
<evidence type="ECO:0000313" key="2">
    <source>
        <dbReference type="Proteomes" id="UP000075683"/>
    </source>
</evidence>
<dbReference type="AlphaFoldDB" id="A0A150L902"/>
<protein>
    <submittedName>
        <fullName evidence="1">Uncharacterized protein</fullName>
    </submittedName>
</protein>
<sequence>MQAARLEESNQQSVIQKGCPIVQSRTDGPLPLIQRIGFFSGAIGQFVLSAAIVSAF</sequence>
<dbReference type="STRING" id="301148.B4135_0456"/>
<reference evidence="1 2" key="1">
    <citation type="submission" date="2016-01" db="EMBL/GenBank/DDBJ databases">
        <title>Draft Genome Sequences of Seven Thermophilic Sporeformers Isolated from Foods.</title>
        <authorList>
            <person name="Berendsen E.M."/>
            <person name="Wells-Bennik M.H."/>
            <person name="Krawcyk A.O."/>
            <person name="De Jong A."/>
            <person name="Holsappel S."/>
            <person name="Eijlander R.T."/>
            <person name="Kuipers O.P."/>
        </authorList>
    </citation>
    <scope>NUCLEOTIDE SEQUENCE [LARGE SCALE GENOMIC DNA]</scope>
    <source>
        <strain evidence="1 2">B4135</strain>
    </source>
</reference>
<dbReference type="Proteomes" id="UP000075683">
    <property type="component" value="Unassembled WGS sequence"/>
</dbReference>
<organism evidence="1 2">
    <name type="scientific">Caldibacillus debilis</name>
    <dbReference type="NCBI Taxonomy" id="301148"/>
    <lineage>
        <taxon>Bacteria</taxon>
        <taxon>Bacillati</taxon>
        <taxon>Bacillota</taxon>
        <taxon>Bacilli</taxon>
        <taxon>Bacillales</taxon>
        <taxon>Bacillaceae</taxon>
        <taxon>Caldibacillus</taxon>
    </lineage>
</organism>
<name>A0A150L902_9BACI</name>
<comment type="caution">
    <text evidence="1">The sequence shown here is derived from an EMBL/GenBank/DDBJ whole genome shotgun (WGS) entry which is preliminary data.</text>
</comment>
<gene>
    <name evidence="1" type="ORF">B4135_0456</name>
</gene>